<sequence length="301" mass="32672">MDEFPTLKQMVKTTHKTEYPTIAPNNTANSAADKIVFVTGGGSGIGFATARAFAIAGAKAIIIVARRVETLKEKAAQLAAELPSTKVLTFPLDISNEDAVNKVFAEVRDRLSADIDVVVLSAATMMIGVPAMQYSTKQLYDAFGTNVIGNINVVRAFLSTIDPKSPESKTRKIILDISTHSSYERYPMQAMYGASKLAFTHFVRHIGAEYARTGLRIHSYHPGGILTDATRVGGLDEDSYAWDDVSLPAGLATWLASPAAAFLNGRFILSNWDVDELAALKDTFEADEDFGRIVLKIKPKP</sequence>
<dbReference type="EMBL" id="CAJRGZ010000017">
    <property type="protein sequence ID" value="CAG5156633.1"/>
    <property type="molecule type" value="Genomic_DNA"/>
</dbReference>
<dbReference type="PANTHER" id="PTHR42901:SF1">
    <property type="entry name" value="ALCOHOL DEHYDROGENASE"/>
    <property type="match status" value="1"/>
</dbReference>
<keyword evidence="2" id="KW-0560">Oxidoreductase</keyword>
<dbReference type="InterPro" id="IPR036291">
    <property type="entry name" value="NAD(P)-bd_dom_sf"/>
</dbReference>
<organism evidence="3 4">
    <name type="scientific">Alternaria atra</name>
    <dbReference type="NCBI Taxonomy" id="119953"/>
    <lineage>
        <taxon>Eukaryota</taxon>
        <taxon>Fungi</taxon>
        <taxon>Dikarya</taxon>
        <taxon>Ascomycota</taxon>
        <taxon>Pezizomycotina</taxon>
        <taxon>Dothideomycetes</taxon>
        <taxon>Pleosporomycetidae</taxon>
        <taxon>Pleosporales</taxon>
        <taxon>Pleosporineae</taxon>
        <taxon>Pleosporaceae</taxon>
        <taxon>Alternaria</taxon>
        <taxon>Alternaria sect. Ulocladioides</taxon>
    </lineage>
</organism>
<proteinExistence type="inferred from homology"/>
<evidence type="ECO:0000313" key="4">
    <source>
        <dbReference type="Proteomes" id="UP000676310"/>
    </source>
</evidence>
<reference evidence="3" key="1">
    <citation type="submission" date="2021-05" db="EMBL/GenBank/DDBJ databases">
        <authorList>
            <person name="Stam R."/>
        </authorList>
    </citation>
    <scope>NUCLEOTIDE SEQUENCE</scope>
    <source>
        <strain evidence="3">CS162</strain>
    </source>
</reference>
<dbReference type="InterPro" id="IPR002347">
    <property type="entry name" value="SDR_fam"/>
</dbReference>
<evidence type="ECO:0000313" key="3">
    <source>
        <dbReference type="EMBL" id="CAG5156633.1"/>
    </source>
</evidence>
<evidence type="ECO:0008006" key="5">
    <source>
        <dbReference type="Google" id="ProtNLM"/>
    </source>
</evidence>
<gene>
    <name evidence="3" type="ORF">ALTATR162_LOCUS4430</name>
</gene>
<evidence type="ECO:0000256" key="1">
    <source>
        <dbReference type="ARBA" id="ARBA00006484"/>
    </source>
</evidence>
<comment type="caution">
    <text evidence="3">The sequence shown here is derived from an EMBL/GenBank/DDBJ whole genome shotgun (WGS) entry which is preliminary data.</text>
</comment>
<comment type="similarity">
    <text evidence="1">Belongs to the short-chain dehydrogenases/reductases (SDR) family.</text>
</comment>
<dbReference type="Pfam" id="PF00106">
    <property type="entry name" value="adh_short"/>
    <property type="match status" value="1"/>
</dbReference>
<protein>
    <recommendedName>
        <fullName evidence="5">NAD(P)-binding protein</fullName>
    </recommendedName>
</protein>
<dbReference type="Gene3D" id="3.40.50.720">
    <property type="entry name" value="NAD(P)-binding Rossmann-like Domain"/>
    <property type="match status" value="1"/>
</dbReference>
<dbReference type="AlphaFoldDB" id="A0A8J2I1B7"/>
<dbReference type="Proteomes" id="UP000676310">
    <property type="component" value="Unassembled WGS sequence"/>
</dbReference>
<dbReference type="GeneID" id="67016097"/>
<name>A0A8J2I1B7_9PLEO</name>
<dbReference type="PANTHER" id="PTHR42901">
    <property type="entry name" value="ALCOHOL DEHYDROGENASE"/>
    <property type="match status" value="1"/>
</dbReference>
<evidence type="ECO:0000256" key="2">
    <source>
        <dbReference type="ARBA" id="ARBA00023002"/>
    </source>
</evidence>
<dbReference type="PRINTS" id="PR00081">
    <property type="entry name" value="GDHRDH"/>
</dbReference>
<dbReference type="SUPFAM" id="SSF51735">
    <property type="entry name" value="NAD(P)-binding Rossmann-fold domains"/>
    <property type="match status" value="1"/>
</dbReference>
<dbReference type="RefSeq" id="XP_043167976.1">
    <property type="nucleotide sequence ID" value="XM_043312041.1"/>
</dbReference>
<accession>A0A8J2I1B7</accession>
<keyword evidence="4" id="KW-1185">Reference proteome</keyword>
<dbReference type="GO" id="GO:0016491">
    <property type="term" value="F:oxidoreductase activity"/>
    <property type="evidence" value="ECO:0007669"/>
    <property type="project" value="UniProtKB-KW"/>
</dbReference>
<dbReference type="CDD" id="cd05233">
    <property type="entry name" value="SDR_c"/>
    <property type="match status" value="1"/>
</dbReference>
<dbReference type="OrthoDB" id="1933717at2759"/>